<evidence type="ECO:0000313" key="2">
    <source>
        <dbReference type="Proteomes" id="UP000828048"/>
    </source>
</evidence>
<protein>
    <submittedName>
        <fullName evidence="1">Uncharacterized protein</fullName>
    </submittedName>
</protein>
<reference evidence="1 2" key="1">
    <citation type="journal article" date="2021" name="Hortic Res">
        <title>High-quality reference genome and annotation aids understanding of berry development for evergreen blueberry (Vaccinium darrowii).</title>
        <authorList>
            <person name="Yu J."/>
            <person name="Hulse-Kemp A.M."/>
            <person name="Babiker E."/>
            <person name="Staton M."/>
        </authorList>
    </citation>
    <scope>NUCLEOTIDE SEQUENCE [LARGE SCALE GENOMIC DNA]</scope>
    <source>
        <strain evidence="2">cv. NJ 8807/NJ 8810</strain>
        <tissue evidence="1">Young leaf</tissue>
    </source>
</reference>
<accession>A0ACB7XSQ3</accession>
<gene>
    <name evidence="1" type="ORF">Vadar_021115</name>
</gene>
<dbReference type="EMBL" id="CM037151">
    <property type="protein sequence ID" value="KAH7843822.1"/>
    <property type="molecule type" value="Genomic_DNA"/>
</dbReference>
<organism evidence="1 2">
    <name type="scientific">Vaccinium darrowii</name>
    <dbReference type="NCBI Taxonomy" id="229202"/>
    <lineage>
        <taxon>Eukaryota</taxon>
        <taxon>Viridiplantae</taxon>
        <taxon>Streptophyta</taxon>
        <taxon>Embryophyta</taxon>
        <taxon>Tracheophyta</taxon>
        <taxon>Spermatophyta</taxon>
        <taxon>Magnoliopsida</taxon>
        <taxon>eudicotyledons</taxon>
        <taxon>Gunneridae</taxon>
        <taxon>Pentapetalae</taxon>
        <taxon>asterids</taxon>
        <taxon>Ericales</taxon>
        <taxon>Ericaceae</taxon>
        <taxon>Vaccinioideae</taxon>
        <taxon>Vaccinieae</taxon>
        <taxon>Vaccinium</taxon>
    </lineage>
</organism>
<sequence>MFDCRNLISNRVGSAIHKFEVTKLLFSLFRSSVFVSFLLLTRVLHGFYSGHWTSHLSVFGSSAEEGLLNIWDYEKVGRTGEYAELNSPPGLFFQHTGHRFESGCIWIT</sequence>
<dbReference type="Proteomes" id="UP000828048">
    <property type="component" value="Chromosome 1"/>
</dbReference>
<evidence type="ECO:0000313" key="1">
    <source>
        <dbReference type="EMBL" id="KAH7843822.1"/>
    </source>
</evidence>
<comment type="caution">
    <text evidence="1">The sequence shown here is derived from an EMBL/GenBank/DDBJ whole genome shotgun (WGS) entry which is preliminary data.</text>
</comment>
<name>A0ACB7XSQ3_9ERIC</name>
<keyword evidence="2" id="KW-1185">Reference proteome</keyword>
<proteinExistence type="predicted"/>